<dbReference type="OrthoDB" id="8750002at2"/>
<comment type="caution">
    <text evidence="1">The sequence shown here is derived from an EMBL/GenBank/DDBJ whole genome shotgun (WGS) entry which is preliminary data.</text>
</comment>
<dbReference type="eggNOG" id="ENOG5032T2X">
    <property type="taxonomic scope" value="Bacteria"/>
</dbReference>
<dbReference type="AlphaFoldDB" id="A0A081NEL5"/>
<evidence type="ECO:0000313" key="1">
    <source>
        <dbReference type="EMBL" id="KEQ16888.1"/>
    </source>
</evidence>
<reference evidence="1 2" key="1">
    <citation type="submission" date="2014-06" db="EMBL/GenBank/DDBJ databases">
        <title>Whole Genome Sequences of Three Symbiotic Endozoicomonas Bacteria.</title>
        <authorList>
            <person name="Neave M.J."/>
            <person name="Apprill A."/>
            <person name="Voolstra C.R."/>
        </authorList>
    </citation>
    <scope>NUCLEOTIDE SEQUENCE [LARGE SCALE GENOMIC DNA]</scope>
    <source>
        <strain evidence="1 2">DSM 25634</strain>
    </source>
</reference>
<dbReference type="STRING" id="1137799.GZ78_19740"/>
<evidence type="ECO:0000313" key="2">
    <source>
        <dbReference type="Proteomes" id="UP000028073"/>
    </source>
</evidence>
<protein>
    <recommendedName>
        <fullName evidence="3">Type II secretion system protein GspE N-terminal domain-containing protein</fullName>
    </recommendedName>
</protein>
<accession>A0A081NEL5</accession>
<dbReference type="SUPFAM" id="SSF160246">
    <property type="entry name" value="EspE N-terminal domain-like"/>
    <property type="match status" value="1"/>
</dbReference>
<gene>
    <name evidence="1" type="ORF">GZ78_19740</name>
</gene>
<dbReference type="EMBL" id="JOKH01000004">
    <property type="protein sequence ID" value="KEQ16888.1"/>
    <property type="molecule type" value="Genomic_DNA"/>
</dbReference>
<proteinExistence type="predicted"/>
<dbReference type="Proteomes" id="UP000028073">
    <property type="component" value="Unassembled WGS sequence"/>
</dbReference>
<evidence type="ECO:0008006" key="3">
    <source>
        <dbReference type="Google" id="ProtNLM"/>
    </source>
</evidence>
<dbReference type="InterPro" id="IPR037257">
    <property type="entry name" value="T2SS_E_N_sf"/>
</dbReference>
<name>A0A081NEL5_9GAMM</name>
<organism evidence="1 2">
    <name type="scientific">Endozoicomonas numazuensis</name>
    <dbReference type="NCBI Taxonomy" id="1137799"/>
    <lineage>
        <taxon>Bacteria</taxon>
        <taxon>Pseudomonadati</taxon>
        <taxon>Pseudomonadota</taxon>
        <taxon>Gammaproteobacteria</taxon>
        <taxon>Oceanospirillales</taxon>
        <taxon>Endozoicomonadaceae</taxon>
        <taxon>Endozoicomonas</taxon>
    </lineage>
</organism>
<sequence length="202" mass="22579">MDNLKRAQAYHKSRLGQILVIRGYVTEEKIREAVHIQKNTDEKLGEILLQKKWVSRWQLRRALSNQTRMRFSASLAVVLLGSLESVSEASEAKEASIKDERVRLLSTLKSSLPEGESIHQFSYDAEKARADIRITGEVSLKVPCSAGELRIDHLLLKRSAAGDMETLELADIDLSNMKVSIRSVFRGKEGQADDSALGACRT</sequence>
<dbReference type="RefSeq" id="WP_034839130.1">
    <property type="nucleotide sequence ID" value="NZ_JOKH01000004.1"/>
</dbReference>
<keyword evidence="2" id="KW-1185">Reference proteome</keyword>